<evidence type="ECO:0000313" key="8">
    <source>
        <dbReference type="Proteomes" id="UP001488838"/>
    </source>
</evidence>
<evidence type="ECO:0000313" key="7">
    <source>
        <dbReference type="EMBL" id="KAK7797267.1"/>
    </source>
</evidence>
<keyword evidence="3" id="KW-0853">WD repeat</keyword>
<feature type="compositionally biased region" description="Basic and acidic residues" evidence="6">
    <location>
        <begin position="12"/>
        <end position="29"/>
    </location>
</feature>
<keyword evidence="2" id="KW-0698">rRNA processing</keyword>
<reference evidence="7 8" key="1">
    <citation type="journal article" date="2023" name="bioRxiv">
        <title>Conserved and derived expression patterns and positive selection on dental genes reveal complex evolutionary context of ever-growing rodent molars.</title>
        <authorList>
            <person name="Calamari Z.T."/>
            <person name="Song A."/>
            <person name="Cohen E."/>
            <person name="Akter M."/>
            <person name="Roy R.D."/>
            <person name="Hallikas O."/>
            <person name="Christensen M.M."/>
            <person name="Li P."/>
            <person name="Marangoni P."/>
            <person name="Jernvall J."/>
            <person name="Klein O.D."/>
        </authorList>
    </citation>
    <scope>NUCLEOTIDE SEQUENCE [LARGE SCALE GENOMIC DNA]</scope>
    <source>
        <strain evidence="7">V071</strain>
    </source>
</reference>
<gene>
    <name evidence="7" type="ORF">U0070_020916</name>
</gene>
<dbReference type="GO" id="GO:0032040">
    <property type="term" value="C:small-subunit processome"/>
    <property type="evidence" value="ECO:0007669"/>
    <property type="project" value="TreeGrafter"/>
</dbReference>
<evidence type="ECO:0000256" key="6">
    <source>
        <dbReference type="SAM" id="MobiDB-lite"/>
    </source>
</evidence>
<evidence type="ECO:0000256" key="4">
    <source>
        <dbReference type="ARBA" id="ARBA00022737"/>
    </source>
</evidence>
<sequence>MPAKVNSQKISFKRDLKRNSSMPREEYLIGHKRRESADEESEEDEDDLLQRAGNFISASTSLPGGLLKMKNCRPASAEGATTAQISTVRLHPGAQVVMLSGVDNAKSLCQGDGKTNPKIQSTYLGKFPIFKACFSANGEELLAISVHSKVLYVDDMLAGKLVPVHQVRGLKERIVKQSEVSPEGSFLLRSGTAGFSHLLSMKTKELIGSMKINGRMAASTFSSDSKRKSSRKMKEAVRLVQLPSCAAFSNFPVFKRSAISRVQTMDFFPPRGGYFALGNERGKALLHRLHHDSDF</sequence>
<dbReference type="InterPro" id="IPR015943">
    <property type="entry name" value="WD40/YVTN_repeat-like_dom_sf"/>
</dbReference>
<protein>
    <submittedName>
        <fullName evidence="7">Uncharacterized protein</fullName>
    </submittedName>
</protein>
<accession>A0AAW0H347</accession>
<feature type="compositionally biased region" description="Polar residues" evidence="6">
    <location>
        <begin position="1"/>
        <end position="10"/>
    </location>
</feature>
<dbReference type="Proteomes" id="UP001488838">
    <property type="component" value="Unassembled WGS sequence"/>
</dbReference>
<dbReference type="PANTHER" id="PTHR18359">
    <property type="entry name" value="WD-REPEAT PROTEIN-RELATED"/>
    <property type="match status" value="1"/>
</dbReference>
<dbReference type="InterPro" id="IPR045161">
    <property type="entry name" value="Utp18"/>
</dbReference>
<name>A0AAW0H347_MYOGA</name>
<keyword evidence="8" id="KW-1185">Reference proteome</keyword>
<dbReference type="GO" id="GO:0034388">
    <property type="term" value="C:Pwp2p-containing subcomplex of 90S preribosome"/>
    <property type="evidence" value="ECO:0007669"/>
    <property type="project" value="TreeGrafter"/>
</dbReference>
<evidence type="ECO:0000256" key="5">
    <source>
        <dbReference type="ARBA" id="ARBA00023242"/>
    </source>
</evidence>
<dbReference type="SUPFAM" id="SSF50978">
    <property type="entry name" value="WD40 repeat-like"/>
    <property type="match status" value="1"/>
</dbReference>
<evidence type="ECO:0000256" key="2">
    <source>
        <dbReference type="ARBA" id="ARBA00022552"/>
    </source>
</evidence>
<dbReference type="PANTHER" id="PTHR18359:SF0">
    <property type="entry name" value="U3 SMALL NUCLEOLAR RNA-ASSOCIATED PROTEIN 18 HOMOLOG"/>
    <property type="match status" value="1"/>
</dbReference>
<feature type="region of interest" description="Disordered" evidence="6">
    <location>
        <begin position="1"/>
        <end position="47"/>
    </location>
</feature>
<proteinExistence type="predicted"/>
<dbReference type="EMBL" id="JBBHLL010000869">
    <property type="protein sequence ID" value="KAK7797267.1"/>
    <property type="molecule type" value="Genomic_DNA"/>
</dbReference>
<evidence type="ECO:0000256" key="1">
    <source>
        <dbReference type="ARBA" id="ARBA00004604"/>
    </source>
</evidence>
<comment type="caution">
    <text evidence="7">The sequence shown here is derived from an EMBL/GenBank/DDBJ whole genome shotgun (WGS) entry which is preliminary data.</text>
</comment>
<dbReference type="GO" id="GO:0006364">
    <property type="term" value="P:rRNA processing"/>
    <property type="evidence" value="ECO:0007669"/>
    <property type="project" value="UniProtKB-KW"/>
</dbReference>
<feature type="compositionally biased region" description="Acidic residues" evidence="6">
    <location>
        <begin position="37"/>
        <end position="47"/>
    </location>
</feature>
<dbReference type="InterPro" id="IPR036322">
    <property type="entry name" value="WD40_repeat_dom_sf"/>
</dbReference>
<evidence type="ECO:0000256" key="3">
    <source>
        <dbReference type="ARBA" id="ARBA00022574"/>
    </source>
</evidence>
<keyword evidence="4" id="KW-0677">Repeat</keyword>
<comment type="subcellular location">
    <subcellularLocation>
        <location evidence="1">Nucleus</location>
        <location evidence="1">Nucleolus</location>
    </subcellularLocation>
</comment>
<dbReference type="AlphaFoldDB" id="A0AAW0H347"/>
<organism evidence="7 8">
    <name type="scientific">Myodes glareolus</name>
    <name type="common">Bank vole</name>
    <name type="synonym">Clethrionomys glareolus</name>
    <dbReference type="NCBI Taxonomy" id="447135"/>
    <lineage>
        <taxon>Eukaryota</taxon>
        <taxon>Metazoa</taxon>
        <taxon>Chordata</taxon>
        <taxon>Craniata</taxon>
        <taxon>Vertebrata</taxon>
        <taxon>Euteleostomi</taxon>
        <taxon>Mammalia</taxon>
        <taxon>Eutheria</taxon>
        <taxon>Euarchontoglires</taxon>
        <taxon>Glires</taxon>
        <taxon>Rodentia</taxon>
        <taxon>Myomorpha</taxon>
        <taxon>Muroidea</taxon>
        <taxon>Cricetidae</taxon>
        <taxon>Arvicolinae</taxon>
        <taxon>Myodes</taxon>
    </lineage>
</organism>
<dbReference type="Gene3D" id="2.130.10.10">
    <property type="entry name" value="YVTN repeat-like/Quinoprotein amine dehydrogenase"/>
    <property type="match status" value="2"/>
</dbReference>
<keyword evidence="5" id="KW-0539">Nucleus</keyword>